<dbReference type="AlphaFoldDB" id="A0A1I1IZ16"/>
<dbReference type="PANTHER" id="PTHR35011:SF10">
    <property type="entry name" value="TRAP TRANSPORTER SMALL PERMEASE PROTEIN"/>
    <property type="match status" value="1"/>
</dbReference>
<keyword evidence="6 9" id="KW-1133">Transmembrane helix</keyword>
<comment type="subunit">
    <text evidence="9">The complex comprises the extracytoplasmic solute receptor protein and the two transmembrane proteins.</text>
</comment>
<evidence type="ECO:0000256" key="6">
    <source>
        <dbReference type="ARBA" id="ARBA00022989"/>
    </source>
</evidence>
<evidence type="ECO:0000256" key="2">
    <source>
        <dbReference type="ARBA" id="ARBA00022448"/>
    </source>
</evidence>
<reference evidence="11 12" key="1">
    <citation type="submission" date="2016-10" db="EMBL/GenBank/DDBJ databases">
        <authorList>
            <person name="de Groot N.N."/>
        </authorList>
    </citation>
    <scope>NUCLEOTIDE SEQUENCE [LARGE SCALE GENOMIC DNA]</scope>
    <source>
        <strain evidence="11 12">DSM 29619</strain>
    </source>
</reference>
<evidence type="ECO:0000256" key="4">
    <source>
        <dbReference type="ARBA" id="ARBA00022519"/>
    </source>
</evidence>
<dbReference type="GO" id="GO:0015740">
    <property type="term" value="P:C4-dicarboxylate transport"/>
    <property type="evidence" value="ECO:0007669"/>
    <property type="project" value="TreeGrafter"/>
</dbReference>
<evidence type="ECO:0000256" key="5">
    <source>
        <dbReference type="ARBA" id="ARBA00022692"/>
    </source>
</evidence>
<dbReference type="OrthoDB" id="4250245at2"/>
<evidence type="ECO:0000313" key="11">
    <source>
        <dbReference type="EMBL" id="SFC40952.1"/>
    </source>
</evidence>
<dbReference type="GO" id="GO:0005886">
    <property type="term" value="C:plasma membrane"/>
    <property type="evidence" value="ECO:0007669"/>
    <property type="project" value="UniProtKB-SubCell"/>
</dbReference>
<name>A0A1I1IZ16_9RHOB</name>
<sequence>MNLIGRVISVFSAAASGVAGILVILLVFHVALDVVMRYVFNAPLDATILYVSAFYMVAIAFLPLAKVEQNDMHIGVELLTASFPQKVQGFLAFVAAVLTAGVTALVALRTGEEAMAKFATGAYSIEAGGKVITWPTYFFLPVGFGLMSVVAAWKALAMLLGRPSGLKPPRIDDPYLTKDPADD</sequence>
<dbReference type="GO" id="GO:0022857">
    <property type="term" value="F:transmembrane transporter activity"/>
    <property type="evidence" value="ECO:0007669"/>
    <property type="project" value="UniProtKB-UniRule"/>
</dbReference>
<feature type="transmembrane region" description="Helical" evidence="9">
    <location>
        <begin position="138"/>
        <end position="160"/>
    </location>
</feature>
<organism evidence="11 12">
    <name type="scientific">Pseudooceanicola nitratireducens</name>
    <dbReference type="NCBI Taxonomy" id="517719"/>
    <lineage>
        <taxon>Bacteria</taxon>
        <taxon>Pseudomonadati</taxon>
        <taxon>Pseudomonadota</taxon>
        <taxon>Alphaproteobacteria</taxon>
        <taxon>Rhodobacterales</taxon>
        <taxon>Paracoccaceae</taxon>
        <taxon>Pseudooceanicola</taxon>
    </lineage>
</organism>
<evidence type="ECO:0000256" key="1">
    <source>
        <dbReference type="ARBA" id="ARBA00004429"/>
    </source>
</evidence>
<evidence type="ECO:0000256" key="9">
    <source>
        <dbReference type="RuleBase" id="RU369079"/>
    </source>
</evidence>
<feature type="transmembrane region" description="Helical" evidence="9">
    <location>
        <begin position="87"/>
        <end position="108"/>
    </location>
</feature>
<accession>A0A1I1IZ16</accession>
<dbReference type="PANTHER" id="PTHR35011">
    <property type="entry name" value="2,3-DIKETO-L-GULONATE TRAP TRANSPORTER SMALL PERMEASE PROTEIN YIAM"/>
    <property type="match status" value="1"/>
</dbReference>
<proteinExistence type="inferred from homology"/>
<protein>
    <recommendedName>
        <fullName evidence="9">TRAP transporter small permease protein</fullName>
    </recommendedName>
</protein>
<evidence type="ECO:0000256" key="3">
    <source>
        <dbReference type="ARBA" id="ARBA00022475"/>
    </source>
</evidence>
<evidence type="ECO:0000259" key="10">
    <source>
        <dbReference type="Pfam" id="PF04290"/>
    </source>
</evidence>
<keyword evidence="4 9" id="KW-0997">Cell inner membrane</keyword>
<evidence type="ECO:0000256" key="7">
    <source>
        <dbReference type="ARBA" id="ARBA00023136"/>
    </source>
</evidence>
<comment type="similarity">
    <text evidence="8 9">Belongs to the TRAP transporter small permease family.</text>
</comment>
<comment type="subcellular location">
    <subcellularLocation>
        <location evidence="1 9">Cell inner membrane</location>
        <topology evidence="1 9">Multi-pass membrane protein</topology>
    </subcellularLocation>
</comment>
<feature type="transmembrane region" description="Helical" evidence="9">
    <location>
        <begin position="48"/>
        <end position="67"/>
    </location>
</feature>
<evidence type="ECO:0000313" key="12">
    <source>
        <dbReference type="Proteomes" id="UP000231644"/>
    </source>
</evidence>
<comment type="function">
    <text evidence="9">Part of the tripartite ATP-independent periplasmic (TRAP) transport system.</text>
</comment>
<feature type="domain" description="Tripartite ATP-independent periplasmic transporters DctQ component" evidence="10">
    <location>
        <begin position="27"/>
        <end position="155"/>
    </location>
</feature>
<keyword evidence="2 9" id="KW-0813">Transport</keyword>
<keyword evidence="12" id="KW-1185">Reference proteome</keyword>
<keyword evidence="3" id="KW-1003">Cell membrane</keyword>
<dbReference type="InterPro" id="IPR007387">
    <property type="entry name" value="TRAP_DctQ"/>
</dbReference>
<evidence type="ECO:0000256" key="8">
    <source>
        <dbReference type="ARBA" id="ARBA00038436"/>
    </source>
</evidence>
<dbReference type="RefSeq" id="WP_093450704.1">
    <property type="nucleotide sequence ID" value="NZ_FNZG01000002.1"/>
</dbReference>
<dbReference type="InterPro" id="IPR055348">
    <property type="entry name" value="DctQ"/>
</dbReference>
<dbReference type="Pfam" id="PF04290">
    <property type="entry name" value="DctQ"/>
    <property type="match status" value="1"/>
</dbReference>
<gene>
    <name evidence="11" type="ORF">SAMN05421762_0824</name>
</gene>
<feature type="transmembrane region" description="Helical" evidence="9">
    <location>
        <begin position="7"/>
        <end position="28"/>
    </location>
</feature>
<dbReference type="Proteomes" id="UP000231644">
    <property type="component" value="Unassembled WGS sequence"/>
</dbReference>
<keyword evidence="7 9" id="KW-0472">Membrane</keyword>
<dbReference type="EMBL" id="FOLX01000001">
    <property type="protein sequence ID" value="SFC40952.1"/>
    <property type="molecule type" value="Genomic_DNA"/>
</dbReference>
<dbReference type="STRING" id="517719.SAMN05421762_0824"/>
<keyword evidence="5 9" id="KW-0812">Transmembrane</keyword>